<accession>A0A8S5VFX2</accession>
<sequence length="63" mass="7157">MTKAPATIRRSATIERLSSDYREKLSATIANRENKNPVFETRRKDFQNRIGNFSEIGGKLSGK</sequence>
<dbReference type="EMBL" id="BK016262">
    <property type="protein sequence ID" value="DAG05628.1"/>
    <property type="molecule type" value="Genomic_DNA"/>
</dbReference>
<name>A0A8S5VFX2_9CAUD</name>
<organism evidence="1">
    <name type="scientific">Siphoviridae sp. ct3R43</name>
    <dbReference type="NCBI Taxonomy" id="2825321"/>
    <lineage>
        <taxon>Viruses</taxon>
        <taxon>Duplodnaviria</taxon>
        <taxon>Heunggongvirae</taxon>
        <taxon>Uroviricota</taxon>
        <taxon>Caudoviricetes</taxon>
    </lineage>
</organism>
<protein>
    <submittedName>
        <fullName evidence="1">Uncharacterized protein</fullName>
    </submittedName>
</protein>
<reference evidence="1" key="1">
    <citation type="journal article" date="2021" name="Proc. Natl. Acad. Sci. U.S.A.">
        <title>A Catalog of Tens of Thousands of Viruses from Human Metagenomes Reveals Hidden Associations with Chronic Diseases.</title>
        <authorList>
            <person name="Tisza M.J."/>
            <person name="Buck C.B."/>
        </authorList>
    </citation>
    <scope>NUCLEOTIDE SEQUENCE</scope>
    <source>
        <strain evidence="1">Ct3R43</strain>
    </source>
</reference>
<proteinExistence type="predicted"/>
<evidence type="ECO:0000313" key="1">
    <source>
        <dbReference type="EMBL" id="DAG05628.1"/>
    </source>
</evidence>